<dbReference type="InterPro" id="IPR029787">
    <property type="entry name" value="Nucleotide_cyclase"/>
</dbReference>
<dbReference type="Gene3D" id="3.30.70.270">
    <property type="match status" value="1"/>
</dbReference>
<accession>A0A3G1KMY1</accession>
<dbReference type="NCBIfam" id="TIGR00229">
    <property type="entry name" value="sensory_box"/>
    <property type="match status" value="1"/>
</dbReference>
<gene>
    <name evidence="3" type="ORF">DCMF_02465</name>
</gene>
<dbReference type="SMART" id="SM00091">
    <property type="entry name" value="PAS"/>
    <property type="match status" value="1"/>
</dbReference>
<evidence type="ECO:0000259" key="2">
    <source>
        <dbReference type="PROSITE" id="PS50887"/>
    </source>
</evidence>
<dbReference type="KEGG" id="fwa:DCMF_02465"/>
<dbReference type="GO" id="GO:0052621">
    <property type="term" value="F:diguanylate cyclase activity"/>
    <property type="evidence" value="ECO:0007669"/>
    <property type="project" value="TreeGrafter"/>
</dbReference>
<dbReference type="GO" id="GO:0043709">
    <property type="term" value="P:cell adhesion involved in single-species biofilm formation"/>
    <property type="evidence" value="ECO:0007669"/>
    <property type="project" value="TreeGrafter"/>
</dbReference>
<dbReference type="InterPro" id="IPR000014">
    <property type="entry name" value="PAS"/>
</dbReference>
<sequence>MKNNISSEIIDIVLEQLKVGLTLVDHTGKVIYFNKLAQDLLGWHETYSNTVLSCHHPKIQGKVIDKLNHHSNREWHRIINRKGRYVENTYSPISIPEKITGAMIISKDVTAREKAYSHIEKAAHTDSLTGLFNRELLNKVIKKYEQNSKPYGLIMVDINGLKYINDHYGHSAGDEIIIKAAKTINENVRKSDLVFRIGGDEFLILTTADQKIAMQMIQRIKEKSEIPSQANPLVLSLSLGYSMFTEGTGFDAILLIADQRMYQDKKSFYETDGKFFRKE</sequence>
<feature type="domain" description="PAS" evidence="1">
    <location>
        <begin position="6"/>
        <end position="43"/>
    </location>
</feature>
<dbReference type="PANTHER" id="PTHR45138">
    <property type="entry name" value="REGULATORY COMPONENTS OF SENSORY TRANSDUCTION SYSTEM"/>
    <property type="match status" value="1"/>
</dbReference>
<reference evidence="3 4" key="1">
    <citation type="submission" date="2016-10" db="EMBL/GenBank/DDBJ databases">
        <title>Complete Genome Sequence of Peptococcaceae strain DCMF.</title>
        <authorList>
            <person name="Edwards R.J."/>
            <person name="Holland S.I."/>
            <person name="Deshpande N.P."/>
            <person name="Wong Y.K."/>
            <person name="Ertan H."/>
            <person name="Manefield M."/>
            <person name="Russell T.L."/>
            <person name="Lee M.J."/>
        </authorList>
    </citation>
    <scope>NUCLEOTIDE SEQUENCE [LARGE SCALE GENOMIC DNA]</scope>
    <source>
        <strain evidence="3 4">DCMF</strain>
    </source>
</reference>
<organism evidence="3 4">
    <name type="scientific">Formimonas warabiya</name>
    <dbReference type="NCBI Taxonomy" id="1761012"/>
    <lineage>
        <taxon>Bacteria</taxon>
        <taxon>Bacillati</taxon>
        <taxon>Bacillota</taxon>
        <taxon>Clostridia</taxon>
        <taxon>Eubacteriales</taxon>
        <taxon>Peptococcaceae</taxon>
        <taxon>Candidatus Formimonas</taxon>
    </lineage>
</organism>
<dbReference type="InterPro" id="IPR035965">
    <property type="entry name" value="PAS-like_dom_sf"/>
</dbReference>
<dbReference type="PROSITE" id="PS50887">
    <property type="entry name" value="GGDEF"/>
    <property type="match status" value="1"/>
</dbReference>
<evidence type="ECO:0000259" key="1">
    <source>
        <dbReference type="PROSITE" id="PS50112"/>
    </source>
</evidence>
<protein>
    <submittedName>
        <fullName evidence="3">GGDEF domain-containing protein</fullName>
    </submittedName>
</protein>
<dbReference type="Pfam" id="PF00990">
    <property type="entry name" value="GGDEF"/>
    <property type="match status" value="1"/>
</dbReference>
<keyword evidence="4" id="KW-1185">Reference proteome</keyword>
<dbReference type="PANTHER" id="PTHR45138:SF9">
    <property type="entry name" value="DIGUANYLATE CYCLASE DGCM-RELATED"/>
    <property type="match status" value="1"/>
</dbReference>
<dbReference type="Pfam" id="PF13596">
    <property type="entry name" value="PAS_10"/>
    <property type="match status" value="1"/>
</dbReference>
<name>A0A3G1KMY1_FORW1</name>
<dbReference type="InterPro" id="IPR050469">
    <property type="entry name" value="Diguanylate_Cyclase"/>
</dbReference>
<dbReference type="CDD" id="cd00130">
    <property type="entry name" value="PAS"/>
    <property type="match status" value="1"/>
</dbReference>
<dbReference type="GO" id="GO:0005886">
    <property type="term" value="C:plasma membrane"/>
    <property type="evidence" value="ECO:0007669"/>
    <property type="project" value="TreeGrafter"/>
</dbReference>
<dbReference type="AlphaFoldDB" id="A0A3G1KMY1"/>
<dbReference type="SUPFAM" id="SSF55073">
    <property type="entry name" value="Nucleotide cyclase"/>
    <property type="match status" value="1"/>
</dbReference>
<dbReference type="NCBIfam" id="TIGR00254">
    <property type="entry name" value="GGDEF"/>
    <property type="match status" value="1"/>
</dbReference>
<dbReference type="Proteomes" id="UP000323521">
    <property type="component" value="Chromosome"/>
</dbReference>
<dbReference type="SMART" id="SM00267">
    <property type="entry name" value="GGDEF"/>
    <property type="match status" value="1"/>
</dbReference>
<dbReference type="EMBL" id="CP017634">
    <property type="protein sequence ID" value="ATW23809.1"/>
    <property type="molecule type" value="Genomic_DNA"/>
</dbReference>
<proteinExistence type="predicted"/>
<feature type="domain" description="GGDEF" evidence="2">
    <location>
        <begin position="149"/>
        <end position="278"/>
    </location>
</feature>
<dbReference type="RefSeq" id="WP_148132973.1">
    <property type="nucleotide sequence ID" value="NZ_CP017634.1"/>
</dbReference>
<dbReference type="SUPFAM" id="SSF55785">
    <property type="entry name" value="PYP-like sensor domain (PAS domain)"/>
    <property type="match status" value="1"/>
</dbReference>
<dbReference type="InterPro" id="IPR043128">
    <property type="entry name" value="Rev_trsase/Diguanyl_cyclase"/>
</dbReference>
<evidence type="ECO:0000313" key="3">
    <source>
        <dbReference type="EMBL" id="ATW23809.1"/>
    </source>
</evidence>
<dbReference type="PROSITE" id="PS50112">
    <property type="entry name" value="PAS"/>
    <property type="match status" value="1"/>
</dbReference>
<dbReference type="Gene3D" id="3.30.450.20">
    <property type="entry name" value="PAS domain"/>
    <property type="match status" value="1"/>
</dbReference>
<dbReference type="CDD" id="cd01949">
    <property type="entry name" value="GGDEF"/>
    <property type="match status" value="1"/>
</dbReference>
<dbReference type="OrthoDB" id="9805474at2"/>
<dbReference type="InterPro" id="IPR000160">
    <property type="entry name" value="GGDEF_dom"/>
</dbReference>
<evidence type="ECO:0000313" key="4">
    <source>
        <dbReference type="Proteomes" id="UP000323521"/>
    </source>
</evidence>
<dbReference type="GO" id="GO:1902201">
    <property type="term" value="P:negative regulation of bacterial-type flagellum-dependent cell motility"/>
    <property type="evidence" value="ECO:0007669"/>
    <property type="project" value="TreeGrafter"/>
</dbReference>